<evidence type="ECO:0000256" key="3">
    <source>
        <dbReference type="ARBA" id="ARBA00022837"/>
    </source>
</evidence>
<reference evidence="6 7" key="1">
    <citation type="journal article" date="2006" name="Science">
        <title>Phytophthora genome sequences uncover evolutionary origins and mechanisms of pathogenesis.</title>
        <authorList>
            <person name="Tyler B.M."/>
            <person name="Tripathy S."/>
            <person name="Zhang X."/>
            <person name="Dehal P."/>
            <person name="Jiang R.H."/>
            <person name="Aerts A."/>
            <person name="Arredondo F.D."/>
            <person name="Baxter L."/>
            <person name="Bensasson D."/>
            <person name="Beynon J.L."/>
            <person name="Chapman J."/>
            <person name="Damasceno C.M."/>
            <person name="Dorrance A.E."/>
            <person name="Dou D."/>
            <person name="Dickerman A.W."/>
            <person name="Dubchak I.L."/>
            <person name="Garbelotto M."/>
            <person name="Gijzen M."/>
            <person name="Gordon S.G."/>
            <person name="Govers F."/>
            <person name="Grunwald N.J."/>
            <person name="Huang W."/>
            <person name="Ivors K.L."/>
            <person name="Jones R.W."/>
            <person name="Kamoun S."/>
            <person name="Krampis K."/>
            <person name="Lamour K.H."/>
            <person name="Lee M.K."/>
            <person name="McDonald W.H."/>
            <person name="Medina M."/>
            <person name="Meijer H.J."/>
            <person name="Nordberg E.K."/>
            <person name="Maclean D.J."/>
            <person name="Ospina-Giraldo M.D."/>
            <person name="Morris P.F."/>
            <person name="Phuntumart V."/>
            <person name="Putnam N.H."/>
            <person name="Rash S."/>
            <person name="Rose J.K."/>
            <person name="Sakihama Y."/>
            <person name="Salamov A.A."/>
            <person name="Savidor A."/>
            <person name="Scheuring C.F."/>
            <person name="Smith B.M."/>
            <person name="Sobral B.W."/>
            <person name="Terry A."/>
            <person name="Torto-Alalibo T.A."/>
            <person name="Win J."/>
            <person name="Xu Z."/>
            <person name="Zhang H."/>
            <person name="Grigoriev I.V."/>
            <person name="Rokhsar D.S."/>
            <person name="Boore J.L."/>
        </authorList>
    </citation>
    <scope>NUCLEOTIDE SEQUENCE [LARGE SCALE GENOMIC DNA]</scope>
    <source>
        <strain evidence="6 7">P6497</strain>
    </source>
</reference>
<dbReference type="GeneID" id="20637701"/>
<feature type="compositionally biased region" description="Basic and acidic residues" evidence="4">
    <location>
        <begin position="478"/>
        <end position="489"/>
    </location>
</feature>
<sequence>MGVALLHSILTHPSATVDDIAELTTFDAGEGEEMANIFHEIFSWIVIMPCGVTRHRGSALSVLVEGATTFLTNAVQSRKYDDVALATVSTCVDTEILLEALSEDNTMVSIDEKQQLWSMLLYFDSRTVTSRILDLDFLDRAVFSRLIGPGIHADDQLNTLDRRLEAVLLLEVLVWAASRRGESVNTQMLFAEACKLVLHHDIIGKEAHSVRKALDSSGTSRSKHVAVSKRVMQLACCLCVDFSSQAASSVFLEHFESVGVPPWVVAFHQAQHVKLDGVSNEQQLVTRVELFWKDWQGYGAVTTRSLTRNKVFEPSRKSKSEQRIVKIARRVQRSASQTSERPHAGVETEILESDDEVSGAKLARPLVSVSPVKTVSTSKPSETEARNRVATTKGPSVIHTLLSIDADSAPRLVKQGSAALEKPNRRRQREAVEDDEDALDSDAYSPLPGDTSSSEDERQRRAPRKLRTNRKKPPKQKKPVEAKDNESKLECGSGSEDGSSYDERPPRTRLSPATSTTDRQHEALRAIFRKYDVDGDGVISFIDLRRAMDKLTAGQGHRLSDLEIQRWITEKDRGGQGVVSFEDFAEAFKGQLQL</sequence>
<dbReference type="CDD" id="cd00051">
    <property type="entry name" value="EFh"/>
    <property type="match status" value="1"/>
</dbReference>
<keyword evidence="3" id="KW-0106">Calcium</keyword>
<protein>
    <recommendedName>
        <fullName evidence="5">EF-hand domain-containing protein</fullName>
    </recommendedName>
</protein>
<evidence type="ECO:0000313" key="7">
    <source>
        <dbReference type="Proteomes" id="UP000002640"/>
    </source>
</evidence>
<dbReference type="PROSITE" id="PS50222">
    <property type="entry name" value="EF_HAND_2"/>
    <property type="match status" value="2"/>
</dbReference>
<evidence type="ECO:0000256" key="4">
    <source>
        <dbReference type="SAM" id="MobiDB-lite"/>
    </source>
</evidence>
<dbReference type="InterPro" id="IPR039647">
    <property type="entry name" value="EF_hand_pair_protein_CML-like"/>
</dbReference>
<dbReference type="InterPro" id="IPR011992">
    <property type="entry name" value="EF-hand-dom_pair"/>
</dbReference>
<feature type="region of interest" description="Disordered" evidence="4">
    <location>
        <begin position="416"/>
        <end position="519"/>
    </location>
</feature>
<evidence type="ECO:0000259" key="5">
    <source>
        <dbReference type="PROSITE" id="PS50222"/>
    </source>
</evidence>
<dbReference type="RefSeq" id="XP_009524497.1">
    <property type="nucleotide sequence ID" value="XM_009526202.1"/>
</dbReference>
<dbReference type="AlphaFoldDB" id="G4Z728"/>
<dbReference type="KEGG" id="psoj:PHYSODRAFT_247292"/>
<dbReference type="PANTHER" id="PTHR10891">
    <property type="entry name" value="EF-HAND CALCIUM-BINDING DOMAIN CONTAINING PROTEIN"/>
    <property type="match status" value="1"/>
</dbReference>
<dbReference type="InterPro" id="IPR018247">
    <property type="entry name" value="EF_Hand_1_Ca_BS"/>
</dbReference>
<feature type="compositionally biased region" description="Basic residues" evidence="4">
    <location>
        <begin position="461"/>
        <end position="477"/>
    </location>
</feature>
<dbReference type="GO" id="GO:0005509">
    <property type="term" value="F:calcium ion binding"/>
    <property type="evidence" value="ECO:0007669"/>
    <property type="project" value="InterPro"/>
</dbReference>
<dbReference type="Proteomes" id="UP000002640">
    <property type="component" value="Unassembled WGS sequence"/>
</dbReference>
<dbReference type="InterPro" id="IPR002048">
    <property type="entry name" value="EF_hand_dom"/>
</dbReference>
<feature type="region of interest" description="Disordered" evidence="4">
    <location>
        <begin position="371"/>
        <end position="392"/>
    </location>
</feature>
<name>G4Z728_PHYSP</name>
<feature type="region of interest" description="Disordered" evidence="4">
    <location>
        <begin position="330"/>
        <end position="357"/>
    </location>
</feature>
<feature type="domain" description="EF-hand" evidence="5">
    <location>
        <begin position="519"/>
        <end position="554"/>
    </location>
</feature>
<dbReference type="Gene3D" id="1.10.238.10">
    <property type="entry name" value="EF-hand"/>
    <property type="match status" value="1"/>
</dbReference>
<proteinExistence type="predicted"/>
<dbReference type="SMART" id="SM00054">
    <property type="entry name" value="EFh"/>
    <property type="match status" value="2"/>
</dbReference>
<feature type="domain" description="EF-hand" evidence="5">
    <location>
        <begin position="559"/>
        <end position="594"/>
    </location>
</feature>
<feature type="compositionally biased region" description="Low complexity" evidence="4">
    <location>
        <begin position="371"/>
        <end position="380"/>
    </location>
</feature>
<dbReference type="PROSITE" id="PS00018">
    <property type="entry name" value="EF_HAND_1"/>
    <property type="match status" value="1"/>
</dbReference>
<accession>G4Z728</accession>
<evidence type="ECO:0000256" key="1">
    <source>
        <dbReference type="ARBA" id="ARBA00022723"/>
    </source>
</evidence>
<dbReference type="EMBL" id="JH159153">
    <property type="protein sequence ID" value="EGZ21780.1"/>
    <property type="molecule type" value="Genomic_DNA"/>
</dbReference>
<keyword evidence="2" id="KW-0677">Repeat</keyword>
<evidence type="ECO:0000256" key="2">
    <source>
        <dbReference type="ARBA" id="ARBA00022737"/>
    </source>
</evidence>
<dbReference type="STRING" id="1094619.G4Z728"/>
<dbReference type="OMA" id="MANIFHE"/>
<organism evidence="6 7">
    <name type="scientific">Phytophthora sojae (strain P6497)</name>
    <name type="common">Soybean stem and root rot agent</name>
    <name type="synonym">Phytophthora megasperma f. sp. glycines</name>
    <dbReference type="NCBI Taxonomy" id="1094619"/>
    <lineage>
        <taxon>Eukaryota</taxon>
        <taxon>Sar</taxon>
        <taxon>Stramenopiles</taxon>
        <taxon>Oomycota</taxon>
        <taxon>Peronosporomycetes</taxon>
        <taxon>Peronosporales</taxon>
        <taxon>Peronosporaceae</taxon>
        <taxon>Phytophthora</taxon>
    </lineage>
</organism>
<dbReference type="InParanoid" id="G4Z728"/>
<keyword evidence="7" id="KW-1185">Reference proteome</keyword>
<dbReference type="Pfam" id="PF13499">
    <property type="entry name" value="EF-hand_7"/>
    <property type="match status" value="1"/>
</dbReference>
<gene>
    <name evidence="6" type="ORF">PHYSODRAFT_247292</name>
</gene>
<keyword evidence="1" id="KW-0479">Metal-binding</keyword>
<evidence type="ECO:0000313" key="6">
    <source>
        <dbReference type="EMBL" id="EGZ21780.1"/>
    </source>
</evidence>
<dbReference type="SUPFAM" id="SSF47473">
    <property type="entry name" value="EF-hand"/>
    <property type="match status" value="1"/>
</dbReference>